<dbReference type="SUPFAM" id="SSF46955">
    <property type="entry name" value="Putative DNA-binding domain"/>
    <property type="match status" value="1"/>
</dbReference>
<dbReference type="InterPro" id="IPR003356">
    <property type="entry name" value="DNA_methylase_A-5"/>
</dbReference>
<dbReference type="InterPro" id="IPR052916">
    <property type="entry name" value="Type-I_RE_MTase_Subunit"/>
</dbReference>
<dbReference type="PRINTS" id="PR00507">
    <property type="entry name" value="N12N6MTFRASE"/>
</dbReference>
<dbReference type="InterPro" id="IPR044946">
    <property type="entry name" value="Restrct_endonuc_typeI_TRD_sf"/>
</dbReference>
<dbReference type="InterPro" id="IPR029063">
    <property type="entry name" value="SAM-dependent_MTases_sf"/>
</dbReference>
<evidence type="ECO:0000256" key="1">
    <source>
        <dbReference type="ARBA" id="ARBA00022747"/>
    </source>
</evidence>
<dbReference type="Gene3D" id="3.90.220.20">
    <property type="entry name" value="DNA methylase specificity domains"/>
    <property type="match status" value="1"/>
</dbReference>
<evidence type="ECO:0000313" key="6">
    <source>
        <dbReference type="Proteomes" id="UP000198362"/>
    </source>
</evidence>
<reference evidence="5 6" key="1">
    <citation type="submission" date="2017-06" db="EMBL/GenBank/DDBJ databases">
        <authorList>
            <person name="Kim H.J."/>
            <person name="Triplett B.A."/>
        </authorList>
    </citation>
    <scope>NUCLEOTIDE SEQUENCE [LARGE SCALE GENOMIC DNA]</scope>
    <source>
        <strain evidence="5 6">CGMCC 4.5593</strain>
    </source>
</reference>
<dbReference type="Gene3D" id="3.40.50.150">
    <property type="entry name" value="Vaccinia Virus protein VP39"/>
    <property type="match status" value="1"/>
</dbReference>
<dbReference type="GO" id="GO:0032259">
    <property type="term" value="P:methylation"/>
    <property type="evidence" value="ECO:0007669"/>
    <property type="project" value="UniProtKB-KW"/>
</dbReference>
<organism evidence="5 6">
    <name type="scientific">Asanoa hainanensis</name>
    <dbReference type="NCBI Taxonomy" id="560556"/>
    <lineage>
        <taxon>Bacteria</taxon>
        <taxon>Bacillati</taxon>
        <taxon>Actinomycetota</taxon>
        <taxon>Actinomycetes</taxon>
        <taxon>Micromonosporales</taxon>
        <taxon>Micromonosporaceae</taxon>
        <taxon>Asanoa</taxon>
    </lineage>
</organism>
<keyword evidence="6" id="KW-1185">Reference proteome</keyword>
<keyword evidence="5" id="KW-0808">Transferase</keyword>
<feature type="domain" description="DNA methylase adenine-specific" evidence="4">
    <location>
        <begin position="171"/>
        <end position="388"/>
    </location>
</feature>
<evidence type="ECO:0000256" key="3">
    <source>
        <dbReference type="SAM" id="MobiDB-lite"/>
    </source>
</evidence>
<sequence>MPRHAQVTAAEISRLAGVTRATVSNWRRRHSDFPAPSGGTDTSPAYDLDAVQTWLAARGQLPATSAADDLRTAARAAWAGPSTLLPLVLAASRMTESDLKQLVDLPDTQLPGQASRAIRPYLDEIPGAAGTTYSARDVAPLRALLRCVAEEGARRATEVLAESDPDGSYASGMYDTPAPVASLMAEMLAEPGEPYPAVVLDPACGAGGLLLAAAARGAERLCGQEILASQAAQAAVRLALQTETTRAQVTVRAADSLRADAYPALVADAVLSTPPYGNRDWGHEELAYDSRWVYGLPPKSESELAWLQHCFAHLAEGGRAILLMPPAAAERSAGRRIRAELLRSGALRAVIAFPPGVAQPLHIGLQLWVIERPHPQGALPRTVLIVDTVPTGTPATGQPPSKRQTMDWPAVRENALRAWNDYDRHPNNFDPVPGVAQAMPIIDLLDETVDLTPARHVRATPVPAMPDELAAMSFELRSRMRRAATGLLTLSGGQPWAAVGSGPRSWRTASIADLLRGDALTLLRAPAALRGPMPVPALPSAPRVLTAHDVTAHRPASGPAEEEPAGAEVEIRAGDVILPELLHNGGGTARVADARDAGHRLGRHLHLLRPDPTRLDPWFLAGFLSAEENLSSSSSGTTVVRLDPRRLRVPLLPLAEQRRYGRAFRQLSALRSAADIAHRLADETARTLAAGLTGGALEPPCSPGQPDEGTLEGSR</sequence>
<dbReference type="InterPro" id="IPR036388">
    <property type="entry name" value="WH-like_DNA-bd_sf"/>
</dbReference>
<dbReference type="Proteomes" id="UP000198362">
    <property type="component" value="Unassembled WGS sequence"/>
</dbReference>
<dbReference type="EMBL" id="FZPH01000001">
    <property type="protein sequence ID" value="SNS77221.1"/>
    <property type="molecule type" value="Genomic_DNA"/>
</dbReference>
<dbReference type="Pfam" id="PF02384">
    <property type="entry name" value="N6_Mtase"/>
    <property type="match status" value="1"/>
</dbReference>
<dbReference type="Gene3D" id="1.10.10.10">
    <property type="entry name" value="Winged helix-like DNA-binding domain superfamily/Winged helix DNA-binding domain"/>
    <property type="match status" value="1"/>
</dbReference>
<dbReference type="PANTHER" id="PTHR42998">
    <property type="entry name" value="TYPE I RESTRICTION ENZYME HINDVIIP M PROTEIN-RELATED"/>
    <property type="match status" value="1"/>
</dbReference>
<dbReference type="GO" id="GO:0003677">
    <property type="term" value="F:DNA binding"/>
    <property type="evidence" value="ECO:0007669"/>
    <property type="project" value="UniProtKB-KW"/>
</dbReference>
<dbReference type="PANTHER" id="PTHR42998:SF1">
    <property type="entry name" value="TYPE I RESTRICTION ENZYME HINDI METHYLASE SUBUNIT"/>
    <property type="match status" value="1"/>
</dbReference>
<dbReference type="RefSeq" id="WP_179266038.1">
    <property type="nucleotide sequence ID" value="NZ_FZPH01000001.1"/>
</dbReference>
<evidence type="ECO:0000313" key="5">
    <source>
        <dbReference type="EMBL" id="SNS77221.1"/>
    </source>
</evidence>
<evidence type="ECO:0000256" key="2">
    <source>
        <dbReference type="ARBA" id="ARBA00023125"/>
    </source>
</evidence>
<name>A0A239H7S2_9ACTN</name>
<dbReference type="SUPFAM" id="SSF116734">
    <property type="entry name" value="DNA methylase specificity domain"/>
    <property type="match status" value="1"/>
</dbReference>
<dbReference type="GO" id="GO:0009307">
    <property type="term" value="P:DNA restriction-modification system"/>
    <property type="evidence" value="ECO:0007669"/>
    <property type="project" value="UniProtKB-KW"/>
</dbReference>
<dbReference type="AlphaFoldDB" id="A0A239H7S2"/>
<dbReference type="InterPro" id="IPR009061">
    <property type="entry name" value="DNA-bd_dom_put_sf"/>
</dbReference>
<accession>A0A239H7S2</accession>
<proteinExistence type="predicted"/>
<keyword evidence="5" id="KW-0489">Methyltransferase</keyword>
<keyword evidence="1" id="KW-0680">Restriction system</keyword>
<gene>
    <name evidence="5" type="ORF">SAMN05421812_101728</name>
</gene>
<protein>
    <submittedName>
        <fullName evidence="5">N-6 DNA Methylase</fullName>
    </submittedName>
</protein>
<feature type="region of interest" description="Disordered" evidence="3">
    <location>
        <begin position="693"/>
        <end position="715"/>
    </location>
</feature>
<keyword evidence="2" id="KW-0238">DNA-binding</keyword>
<dbReference type="SUPFAM" id="SSF53335">
    <property type="entry name" value="S-adenosyl-L-methionine-dependent methyltransferases"/>
    <property type="match status" value="1"/>
</dbReference>
<evidence type="ECO:0000259" key="4">
    <source>
        <dbReference type="Pfam" id="PF02384"/>
    </source>
</evidence>
<dbReference type="GO" id="GO:0008170">
    <property type="term" value="F:N-methyltransferase activity"/>
    <property type="evidence" value="ECO:0007669"/>
    <property type="project" value="InterPro"/>
</dbReference>